<evidence type="ECO:0000313" key="3">
    <source>
        <dbReference type="Proteomes" id="UP000247903"/>
    </source>
</evidence>
<dbReference type="Proteomes" id="UP000247903">
    <property type="component" value="Unassembled WGS sequence"/>
</dbReference>
<keyword evidence="1" id="KW-0472">Membrane</keyword>
<sequence length="122" mass="14307">MDFLGGIFISIFLLIIIYSNFIFLKGLKRIEEKRSKYKIFFFLSSVIFPCFVVFIIAAILTSPALIEMSNLKFDMSNYNYRIIFGIIIFPPSILLNIYFSKFYLKRISTTKKENEIELIGTE</sequence>
<protein>
    <submittedName>
        <fullName evidence="2">Uncharacterized protein</fullName>
    </submittedName>
</protein>
<keyword evidence="1" id="KW-0812">Transmembrane</keyword>
<reference evidence="2 3" key="1">
    <citation type="submission" date="2018-05" db="EMBL/GenBank/DDBJ databases">
        <title>Flavobacterium sp. strain IMCC34759, incomplete genome.</title>
        <authorList>
            <person name="Joung Y."/>
            <person name="Cho J."/>
        </authorList>
    </citation>
    <scope>NUCLEOTIDE SEQUENCE [LARGE SCALE GENOMIC DNA]</scope>
    <source>
        <strain evidence="2 3">IMCC34759</strain>
    </source>
</reference>
<keyword evidence="1" id="KW-1133">Transmembrane helix</keyword>
<feature type="transmembrane region" description="Helical" evidence="1">
    <location>
        <begin position="6"/>
        <end position="27"/>
    </location>
</feature>
<feature type="transmembrane region" description="Helical" evidence="1">
    <location>
        <begin position="39"/>
        <end position="60"/>
    </location>
</feature>
<organism evidence="2 3">
    <name type="scientific">Flavobacterium cheongpyeongense</name>
    <dbReference type="NCBI Taxonomy" id="2212651"/>
    <lineage>
        <taxon>Bacteria</taxon>
        <taxon>Pseudomonadati</taxon>
        <taxon>Bacteroidota</taxon>
        <taxon>Flavobacteriia</taxon>
        <taxon>Flavobacteriales</taxon>
        <taxon>Flavobacteriaceae</taxon>
        <taxon>Flavobacterium</taxon>
    </lineage>
</organism>
<proteinExistence type="predicted"/>
<dbReference type="AlphaFoldDB" id="A0A2V4BUE4"/>
<feature type="transmembrane region" description="Helical" evidence="1">
    <location>
        <begin position="80"/>
        <end position="99"/>
    </location>
</feature>
<evidence type="ECO:0000256" key="1">
    <source>
        <dbReference type="SAM" id="Phobius"/>
    </source>
</evidence>
<keyword evidence="3" id="KW-1185">Reference proteome</keyword>
<gene>
    <name evidence="2" type="ORF">DMB65_01075</name>
</gene>
<accession>A0A2V4BUE4</accession>
<evidence type="ECO:0000313" key="2">
    <source>
        <dbReference type="EMBL" id="PXY42648.1"/>
    </source>
</evidence>
<dbReference type="EMBL" id="QJHK01000001">
    <property type="protein sequence ID" value="PXY42648.1"/>
    <property type="molecule type" value="Genomic_DNA"/>
</dbReference>
<name>A0A2V4BUE4_9FLAO</name>
<comment type="caution">
    <text evidence="2">The sequence shown here is derived from an EMBL/GenBank/DDBJ whole genome shotgun (WGS) entry which is preliminary data.</text>
</comment>